<evidence type="ECO:0000256" key="6">
    <source>
        <dbReference type="ARBA" id="ARBA00022723"/>
    </source>
</evidence>
<evidence type="ECO:0000256" key="1">
    <source>
        <dbReference type="ARBA" id="ARBA00001638"/>
    </source>
</evidence>
<evidence type="ECO:0000256" key="4">
    <source>
        <dbReference type="ARBA" id="ARBA00011738"/>
    </source>
</evidence>
<dbReference type="Pfam" id="PF13023">
    <property type="entry name" value="HD_3"/>
    <property type="match status" value="1"/>
</dbReference>
<dbReference type="Gene3D" id="1.10.3210.10">
    <property type="entry name" value="Hypothetical protein af1432"/>
    <property type="match status" value="1"/>
</dbReference>
<organism evidence="9 10">
    <name type="scientific">Rubritalea halochordaticola</name>
    <dbReference type="NCBI Taxonomy" id="714537"/>
    <lineage>
        <taxon>Bacteria</taxon>
        <taxon>Pseudomonadati</taxon>
        <taxon>Verrucomicrobiota</taxon>
        <taxon>Verrucomicrobiia</taxon>
        <taxon>Verrucomicrobiales</taxon>
        <taxon>Rubritaleaceae</taxon>
        <taxon>Rubritalea</taxon>
    </lineage>
</organism>
<accession>A0ABP9UYI0</accession>
<evidence type="ECO:0000313" key="10">
    <source>
        <dbReference type="Proteomes" id="UP001424741"/>
    </source>
</evidence>
<dbReference type="SUPFAM" id="SSF109604">
    <property type="entry name" value="HD-domain/PDEase-like"/>
    <property type="match status" value="1"/>
</dbReference>
<comment type="subunit">
    <text evidence="4">Homodimer.</text>
</comment>
<dbReference type="RefSeq" id="WP_346188295.1">
    <property type="nucleotide sequence ID" value="NZ_BAABRL010000004.1"/>
</dbReference>
<evidence type="ECO:0000256" key="5">
    <source>
        <dbReference type="ARBA" id="ARBA00012964"/>
    </source>
</evidence>
<comment type="catalytic activity">
    <reaction evidence="1">
        <text>a 2'-deoxyribonucleoside 5'-phosphate + H2O = a 2'-deoxyribonucleoside + phosphate</text>
        <dbReference type="Rhea" id="RHEA:36167"/>
        <dbReference type="ChEBI" id="CHEBI:15377"/>
        <dbReference type="ChEBI" id="CHEBI:18274"/>
        <dbReference type="ChEBI" id="CHEBI:43474"/>
        <dbReference type="ChEBI" id="CHEBI:65317"/>
        <dbReference type="EC" id="3.1.3.89"/>
    </reaction>
</comment>
<dbReference type="InterPro" id="IPR039356">
    <property type="entry name" value="YfbR/HDDC2"/>
</dbReference>
<dbReference type="SMART" id="SM00471">
    <property type="entry name" value="HDc"/>
    <property type="match status" value="1"/>
</dbReference>
<comment type="cofactor">
    <cofactor evidence="3">
        <name>Co(2+)</name>
        <dbReference type="ChEBI" id="CHEBI:48828"/>
    </cofactor>
</comment>
<evidence type="ECO:0000256" key="2">
    <source>
        <dbReference type="ARBA" id="ARBA00001936"/>
    </source>
</evidence>
<evidence type="ECO:0000256" key="7">
    <source>
        <dbReference type="ARBA" id="ARBA00022801"/>
    </source>
</evidence>
<comment type="caution">
    <text evidence="9">The sequence shown here is derived from an EMBL/GenBank/DDBJ whole genome shotgun (WGS) entry which is preliminary data.</text>
</comment>
<dbReference type="PANTHER" id="PTHR11845">
    <property type="entry name" value="5'-DEOXYNUCLEOTIDASE HDDC2"/>
    <property type="match status" value="1"/>
</dbReference>
<evidence type="ECO:0000256" key="3">
    <source>
        <dbReference type="ARBA" id="ARBA00001941"/>
    </source>
</evidence>
<protein>
    <recommendedName>
        <fullName evidence="5">5'-deoxynucleotidase</fullName>
        <ecNumber evidence="5">3.1.3.89</ecNumber>
    </recommendedName>
</protein>
<dbReference type="Proteomes" id="UP001424741">
    <property type="component" value="Unassembled WGS sequence"/>
</dbReference>
<keyword evidence="10" id="KW-1185">Reference proteome</keyword>
<keyword evidence="7" id="KW-0378">Hydrolase</keyword>
<dbReference type="PANTHER" id="PTHR11845:SF13">
    <property type="entry name" value="5'-DEOXYNUCLEOTIDASE HDDC2"/>
    <property type="match status" value="1"/>
</dbReference>
<sequence length="195" mass="22537">MPDALQQRIDFIKAIDALKEVQRKTYLLTESRFENSAEHSWAVATMALTFASYAPEDTDINRVIYMLLLHDIVEVDAGDALLYDDAARAAKAIQEKEAATRLFGLLPEEQGREFRAIWDEFEAEESQEAQFAAALDRFIPMLHNLETEGRAWRENHVSYQQVIEKNQKIEKASPELWEYMYTRIKVAVNRGWLAP</sequence>
<dbReference type="InterPro" id="IPR006674">
    <property type="entry name" value="HD_domain"/>
</dbReference>
<name>A0ABP9UYI0_9BACT</name>
<comment type="cofactor">
    <cofactor evidence="2">
        <name>Mn(2+)</name>
        <dbReference type="ChEBI" id="CHEBI:29035"/>
    </cofactor>
</comment>
<evidence type="ECO:0000313" key="9">
    <source>
        <dbReference type="EMBL" id="GAA5495506.1"/>
    </source>
</evidence>
<proteinExistence type="predicted"/>
<keyword evidence="6" id="KW-0479">Metal-binding</keyword>
<dbReference type="EC" id="3.1.3.89" evidence="5"/>
<dbReference type="InterPro" id="IPR003607">
    <property type="entry name" value="HD/PDEase_dom"/>
</dbReference>
<dbReference type="EMBL" id="BAABRL010000004">
    <property type="protein sequence ID" value="GAA5495506.1"/>
    <property type="molecule type" value="Genomic_DNA"/>
</dbReference>
<gene>
    <name evidence="9" type="ORF">Rhal01_01681</name>
</gene>
<reference evidence="9 10" key="1">
    <citation type="submission" date="2024-02" db="EMBL/GenBank/DDBJ databases">
        <title>Rubritalea halochordaticola NBRC 107102.</title>
        <authorList>
            <person name="Ichikawa N."/>
            <person name="Katano-Makiyama Y."/>
            <person name="Hidaka K."/>
        </authorList>
    </citation>
    <scope>NUCLEOTIDE SEQUENCE [LARGE SCALE GENOMIC DNA]</scope>
    <source>
        <strain evidence="9 10">NBRC 107102</strain>
    </source>
</reference>
<feature type="domain" description="HD/PDEase" evidence="8">
    <location>
        <begin position="32"/>
        <end position="150"/>
    </location>
</feature>
<evidence type="ECO:0000259" key="8">
    <source>
        <dbReference type="SMART" id="SM00471"/>
    </source>
</evidence>